<dbReference type="PRINTS" id="PR00040">
    <property type="entry name" value="HTHMERR"/>
</dbReference>
<evidence type="ECO:0000256" key="3">
    <source>
        <dbReference type="ARBA" id="ARBA00023163"/>
    </source>
</evidence>
<dbReference type="InterPro" id="IPR047057">
    <property type="entry name" value="MerR_fam"/>
</dbReference>
<evidence type="ECO:0000256" key="2">
    <source>
        <dbReference type="ARBA" id="ARBA00023125"/>
    </source>
</evidence>
<keyword evidence="3" id="KW-0804">Transcription</keyword>
<evidence type="ECO:0000259" key="4">
    <source>
        <dbReference type="PROSITE" id="PS50937"/>
    </source>
</evidence>
<dbReference type="Pfam" id="PF13411">
    <property type="entry name" value="MerR_1"/>
    <property type="match status" value="1"/>
</dbReference>
<accession>A0ABU9DC68</accession>
<gene>
    <name evidence="5" type="ORF">WMW72_00715</name>
</gene>
<dbReference type="PROSITE" id="PS00552">
    <property type="entry name" value="HTH_MERR_1"/>
    <property type="match status" value="1"/>
</dbReference>
<evidence type="ECO:0000313" key="5">
    <source>
        <dbReference type="EMBL" id="MEK8126429.1"/>
    </source>
</evidence>
<dbReference type="EMBL" id="JBBPCC010000001">
    <property type="protein sequence ID" value="MEK8126429.1"/>
    <property type="molecule type" value="Genomic_DNA"/>
</dbReference>
<name>A0ABU9DC68_9BACL</name>
<dbReference type="Gene3D" id="1.10.1660.10">
    <property type="match status" value="1"/>
</dbReference>
<dbReference type="SMART" id="SM00422">
    <property type="entry name" value="HTH_MERR"/>
    <property type="match status" value="1"/>
</dbReference>
<reference evidence="5 6" key="1">
    <citation type="submission" date="2024-04" db="EMBL/GenBank/DDBJ databases">
        <title>draft genome sequnece of Paenibacillus filicis.</title>
        <authorList>
            <person name="Kim D.-U."/>
        </authorList>
    </citation>
    <scope>NUCLEOTIDE SEQUENCE [LARGE SCALE GENOMIC DNA]</scope>
    <source>
        <strain evidence="5 6">KACC14197</strain>
    </source>
</reference>
<proteinExistence type="predicted"/>
<protein>
    <submittedName>
        <fullName evidence="5">MerR family transcriptional regulator</fullName>
    </submittedName>
</protein>
<organism evidence="5 6">
    <name type="scientific">Paenibacillus filicis</name>
    <dbReference type="NCBI Taxonomy" id="669464"/>
    <lineage>
        <taxon>Bacteria</taxon>
        <taxon>Bacillati</taxon>
        <taxon>Bacillota</taxon>
        <taxon>Bacilli</taxon>
        <taxon>Bacillales</taxon>
        <taxon>Paenibacillaceae</taxon>
        <taxon>Paenibacillus</taxon>
    </lineage>
</organism>
<sequence>MEGLLRGQVASLAQIHAETLRYYEKHGLIPAPERTDSGYRLYSEDVLRLLTFIKNAKSCGFTLKEIKKALVQSEAGTISLNDFMSVIDRKVDSLNREIAERERTKLLLSNLKSDLHAADKSDEMNDVLQILHMNK</sequence>
<dbReference type="InterPro" id="IPR000551">
    <property type="entry name" value="MerR-type_HTH_dom"/>
</dbReference>
<keyword evidence="2" id="KW-0238">DNA-binding</keyword>
<keyword evidence="1" id="KW-0805">Transcription regulation</keyword>
<feature type="domain" description="HTH merR-type" evidence="4">
    <location>
        <begin position="7"/>
        <end position="72"/>
    </location>
</feature>
<evidence type="ECO:0000313" key="6">
    <source>
        <dbReference type="Proteomes" id="UP001469365"/>
    </source>
</evidence>
<dbReference type="RefSeq" id="WP_341413487.1">
    <property type="nucleotide sequence ID" value="NZ_JBBPCC010000001.1"/>
</dbReference>
<keyword evidence="6" id="KW-1185">Reference proteome</keyword>
<evidence type="ECO:0000256" key="1">
    <source>
        <dbReference type="ARBA" id="ARBA00023015"/>
    </source>
</evidence>
<dbReference type="PANTHER" id="PTHR30204">
    <property type="entry name" value="REDOX-CYCLING DRUG-SENSING TRANSCRIPTIONAL ACTIVATOR SOXR"/>
    <property type="match status" value="1"/>
</dbReference>
<comment type="caution">
    <text evidence="5">The sequence shown here is derived from an EMBL/GenBank/DDBJ whole genome shotgun (WGS) entry which is preliminary data.</text>
</comment>
<dbReference type="PROSITE" id="PS50937">
    <property type="entry name" value="HTH_MERR_2"/>
    <property type="match status" value="1"/>
</dbReference>
<dbReference type="Proteomes" id="UP001469365">
    <property type="component" value="Unassembled WGS sequence"/>
</dbReference>
<dbReference type="InterPro" id="IPR009061">
    <property type="entry name" value="DNA-bd_dom_put_sf"/>
</dbReference>
<dbReference type="PANTHER" id="PTHR30204:SF94">
    <property type="entry name" value="HEAVY METAL-DEPENDENT TRANSCRIPTIONAL REGULATOR HI_0293-RELATED"/>
    <property type="match status" value="1"/>
</dbReference>
<dbReference type="SUPFAM" id="SSF46955">
    <property type="entry name" value="Putative DNA-binding domain"/>
    <property type="match status" value="1"/>
</dbReference>